<feature type="transmembrane region" description="Helical" evidence="6">
    <location>
        <begin position="365"/>
        <end position="384"/>
    </location>
</feature>
<organism evidence="9 10">
    <name type="scientific">Coccidioides posadasii (strain C735)</name>
    <name type="common">Valley fever fungus</name>
    <dbReference type="NCBI Taxonomy" id="222929"/>
    <lineage>
        <taxon>Eukaryota</taxon>
        <taxon>Fungi</taxon>
        <taxon>Dikarya</taxon>
        <taxon>Ascomycota</taxon>
        <taxon>Pezizomycotina</taxon>
        <taxon>Eurotiomycetes</taxon>
        <taxon>Eurotiomycetidae</taxon>
        <taxon>Onygenales</taxon>
        <taxon>Onygenaceae</taxon>
        <taxon>Coccidioides</taxon>
    </lineage>
</organism>
<dbReference type="SUPFAM" id="SSF103473">
    <property type="entry name" value="MFS general substrate transporter"/>
    <property type="match status" value="1"/>
</dbReference>
<dbReference type="InterPro" id="IPR010658">
    <property type="entry name" value="Nodulin-like"/>
</dbReference>
<feature type="transmembrane region" description="Helical" evidence="6">
    <location>
        <begin position="124"/>
        <end position="147"/>
    </location>
</feature>
<evidence type="ECO:0000313" key="9">
    <source>
        <dbReference type="EMBL" id="EER29168.1"/>
    </source>
</evidence>
<name>C5P0G0_COCP7</name>
<accession>C5P0G0</accession>
<dbReference type="HOGENOM" id="CLU_012596_0_1_1"/>
<feature type="compositionally biased region" description="Polar residues" evidence="5">
    <location>
        <begin position="241"/>
        <end position="253"/>
    </location>
</feature>
<feature type="transmembrane region" description="Helical" evidence="6">
    <location>
        <begin position="154"/>
        <end position="174"/>
    </location>
</feature>
<reference evidence="9 10" key="1">
    <citation type="journal article" date="2009" name="Genome Res.">
        <title>Comparative genomic analyses of the human fungal pathogens Coccidioides and their relatives.</title>
        <authorList>
            <person name="Sharpton T.J."/>
            <person name="Stajich J.E."/>
            <person name="Rounsley S.D."/>
            <person name="Gardner M.J."/>
            <person name="Wortman J.R."/>
            <person name="Jordar V.S."/>
            <person name="Maiti R."/>
            <person name="Kodira C.D."/>
            <person name="Neafsey D.E."/>
            <person name="Zeng Q."/>
            <person name="Hung C.-Y."/>
            <person name="McMahan C."/>
            <person name="Muszewska A."/>
            <person name="Grynberg M."/>
            <person name="Mandel M.A."/>
            <person name="Kellner E.M."/>
            <person name="Barker B.M."/>
            <person name="Galgiani J.N."/>
            <person name="Orbach M.J."/>
            <person name="Kirkland T.N."/>
            <person name="Cole G.T."/>
            <person name="Henn M.R."/>
            <person name="Birren B.W."/>
            <person name="Taylor J.W."/>
        </authorList>
    </citation>
    <scope>NUCLEOTIDE SEQUENCE [LARGE SCALE GENOMIC DNA]</scope>
    <source>
        <strain evidence="10">C735</strain>
    </source>
</reference>
<evidence type="ECO:0000256" key="6">
    <source>
        <dbReference type="SAM" id="Phobius"/>
    </source>
</evidence>
<proteinExistence type="predicted"/>
<gene>
    <name evidence="9" type="ORF">CPC735_068500</name>
</gene>
<dbReference type="EMBL" id="ACFW01000009">
    <property type="protein sequence ID" value="EER29168.1"/>
    <property type="molecule type" value="Genomic_DNA"/>
</dbReference>
<feature type="signal peptide" evidence="7">
    <location>
        <begin position="1"/>
        <end position="25"/>
    </location>
</feature>
<comment type="caution">
    <text evidence="9">The sequence shown here is derived from an EMBL/GenBank/DDBJ whole genome shotgun (WGS) entry which is preliminary data.</text>
</comment>
<feature type="transmembrane region" description="Helical" evidence="6">
    <location>
        <begin position="82"/>
        <end position="104"/>
    </location>
</feature>
<keyword evidence="7" id="KW-0732">Signal</keyword>
<keyword evidence="3 6" id="KW-1133">Transmembrane helix</keyword>
<protein>
    <submittedName>
        <fullName evidence="9">Major Facilitator Superfamily protein</fullName>
    </submittedName>
</protein>
<feature type="transmembrane region" description="Helical" evidence="6">
    <location>
        <begin position="472"/>
        <end position="491"/>
    </location>
</feature>
<feature type="transmembrane region" description="Helical" evidence="6">
    <location>
        <begin position="390"/>
        <end position="413"/>
    </location>
</feature>
<evidence type="ECO:0000256" key="2">
    <source>
        <dbReference type="ARBA" id="ARBA00022692"/>
    </source>
</evidence>
<evidence type="ECO:0000256" key="4">
    <source>
        <dbReference type="ARBA" id="ARBA00023136"/>
    </source>
</evidence>
<dbReference type="InterPro" id="IPR036259">
    <property type="entry name" value="MFS_trans_sf"/>
</dbReference>
<dbReference type="OrthoDB" id="410267at2759"/>
<feature type="compositionally biased region" description="Polar residues" evidence="5">
    <location>
        <begin position="190"/>
        <end position="200"/>
    </location>
</feature>
<evidence type="ECO:0000256" key="5">
    <source>
        <dbReference type="SAM" id="MobiDB-lite"/>
    </source>
</evidence>
<dbReference type="Pfam" id="PF06813">
    <property type="entry name" value="Nodulin-like"/>
    <property type="match status" value="1"/>
</dbReference>
<dbReference type="AlphaFoldDB" id="C5P0G0"/>
<dbReference type="PANTHER" id="PTHR21576:SF158">
    <property type="entry name" value="RIBOSOMAL RNA-PROCESSING PROTEIN 12-LIKE CONSERVED DOMAIN-CONTAINING PROTEIN"/>
    <property type="match status" value="1"/>
</dbReference>
<feature type="transmembrane region" description="Helical" evidence="6">
    <location>
        <begin position="425"/>
        <end position="446"/>
    </location>
</feature>
<dbReference type="PANTHER" id="PTHR21576">
    <property type="entry name" value="UNCHARACTERIZED NODULIN-LIKE PROTEIN"/>
    <property type="match status" value="1"/>
</dbReference>
<sequence>MSPSITTAQRLLTVVAATAIALASGTNGTAANVGTYASGIAIGLLVDSKGPRPGTMIGTVALFLGYFPIHRAYASGAGSMSVPLLCFFSFLTGLGSCSAFSASIKTATDTADTAASNFPNHRGSATAFPLAAFGLSAFFFSTIAAFAFRDDTSLFLLVLAVGTSSLIFVSSFFVKLLPHSSSYSSISDYEPTNASQSSQLHRTRSTDNHHGIADVEAPRTSTSVDLPVSSPAPPRHETADETSSLITRSSTSENPLFDENLKSRVTGDSLHSDLRGFRILGTVEFWQLFSLLGVLTGIGLMTINNIGNDVKALWKYYDDSVSSGFLQKRQAIHVSTLSVLSFIGRLISGIGSDLLVKHLKMSRQWCVFAASLFFCAGQLAGAQVSNPHHLILVSGMTGFAYGMLFGVYPSLVAHTFGIGGISQNWGIMTLAAVVGGNIFNLIYGSIYDRNSVILPNGDRDCREGLACYRTAYWVTSYAGIAGALITLWGIWHEKRVMAKLVGKNNNHAHAS</sequence>
<evidence type="ECO:0000256" key="7">
    <source>
        <dbReference type="SAM" id="SignalP"/>
    </source>
</evidence>
<feature type="transmembrane region" description="Helical" evidence="6">
    <location>
        <begin position="54"/>
        <end position="70"/>
    </location>
</feature>
<feature type="domain" description="Nodulin-like" evidence="8">
    <location>
        <begin position="29"/>
        <end position="184"/>
    </location>
</feature>
<evidence type="ECO:0000256" key="3">
    <source>
        <dbReference type="ARBA" id="ARBA00022989"/>
    </source>
</evidence>
<dbReference type="Gene3D" id="1.20.1250.20">
    <property type="entry name" value="MFS general substrate transporter like domains"/>
    <property type="match status" value="2"/>
</dbReference>
<feature type="transmembrane region" description="Helical" evidence="6">
    <location>
        <begin position="285"/>
        <end position="306"/>
    </location>
</feature>
<feature type="compositionally biased region" description="Basic and acidic residues" evidence="5">
    <location>
        <begin position="204"/>
        <end position="217"/>
    </location>
</feature>
<evidence type="ECO:0000256" key="1">
    <source>
        <dbReference type="ARBA" id="ARBA00004141"/>
    </source>
</evidence>
<dbReference type="VEuPathDB" id="FungiDB:CPC735_068500"/>
<evidence type="ECO:0000259" key="8">
    <source>
        <dbReference type="Pfam" id="PF06813"/>
    </source>
</evidence>
<evidence type="ECO:0000313" key="10">
    <source>
        <dbReference type="Proteomes" id="UP000009084"/>
    </source>
</evidence>
<feature type="region of interest" description="Disordered" evidence="5">
    <location>
        <begin position="183"/>
        <end position="253"/>
    </location>
</feature>
<dbReference type="GO" id="GO:0000329">
    <property type="term" value="C:fungal-type vacuole membrane"/>
    <property type="evidence" value="ECO:0007669"/>
    <property type="project" value="TreeGrafter"/>
</dbReference>
<feature type="chain" id="PRO_5002954513" evidence="7">
    <location>
        <begin position="26"/>
        <end position="511"/>
    </location>
</feature>
<keyword evidence="4 6" id="KW-0472">Membrane</keyword>
<comment type="subcellular location">
    <subcellularLocation>
        <location evidence="1">Membrane</location>
        <topology evidence="1">Multi-pass membrane protein</topology>
    </subcellularLocation>
</comment>
<dbReference type="Proteomes" id="UP000009084">
    <property type="component" value="Unassembled WGS sequence"/>
</dbReference>
<keyword evidence="2 6" id="KW-0812">Transmembrane</keyword>